<accession>A0A378MG65</accession>
<organism evidence="2 3">
    <name type="scientific">Listeria grayi</name>
    <name type="common">Listeria murrayi</name>
    <dbReference type="NCBI Taxonomy" id="1641"/>
    <lineage>
        <taxon>Bacteria</taxon>
        <taxon>Bacillati</taxon>
        <taxon>Bacillota</taxon>
        <taxon>Bacilli</taxon>
        <taxon>Bacillales</taxon>
        <taxon>Listeriaceae</taxon>
        <taxon>Listeria</taxon>
    </lineage>
</organism>
<dbReference type="EMBL" id="UGPG01000001">
    <property type="protein sequence ID" value="STY42775.1"/>
    <property type="molecule type" value="Genomic_DNA"/>
</dbReference>
<name>A0A378MG65_LISGR</name>
<dbReference type="Proteomes" id="UP000254879">
    <property type="component" value="Unassembled WGS sequence"/>
</dbReference>
<feature type="domain" description="YpoC-like" evidence="1">
    <location>
        <begin position="61"/>
        <end position="162"/>
    </location>
</feature>
<dbReference type="RefSeq" id="WP_003758453.1">
    <property type="nucleotide sequence ID" value="NZ_CABKNG010000002.1"/>
</dbReference>
<reference evidence="2 3" key="1">
    <citation type="submission" date="2018-06" db="EMBL/GenBank/DDBJ databases">
        <authorList>
            <consortium name="Pathogen Informatics"/>
            <person name="Doyle S."/>
        </authorList>
    </citation>
    <scope>NUCLEOTIDE SEQUENCE [LARGE SCALE GENOMIC DNA]</scope>
    <source>
        <strain evidence="3">NCTC 10815</strain>
    </source>
</reference>
<sequence length="162" mass="18772">MAEQAYAFELQHPAFPFPSAEWQEIDPESIYVSGFPFWQEHQFFREGAGVMPWKEDKAKACRKLAKQASSVAEVIQAAFEAKEKPESITVRDGLGLFLSILFWSNGRPVQLRELDKQIATLEIKPMNIEERLTYILENGHTYPGFKQWEELLLEQRKLIAKQ</sequence>
<dbReference type="AlphaFoldDB" id="A0A378MG65"/>
<dbReference type="OrthoDB" id="2360594at2"/>
<evidence type="ECO:0000259" key="1">
    <source>
        <dbReference type="Pfam" id="PF21747"/>
    </source>
</evidence>
<dbReference type="Pfam" id="PF21747">
    <property type="entry name" value="YpoC"/>
    <property type="match status" value="1"/>
</dbReference>
<proteinExistence type="predicted"/>
<gene>
    <name evidence="2" type="ORF">NCTC10815_00019</name>
</gene>
<dbReference type="InterPro" id="IPR048427">
    <property type="entry name" value="YpoC"/>
</dbReference>
<protein>
    <recommendedName>
        <fullName evidence="1">YpoC-like domain-containing protein</fullName>
    </recommendedName>
</protein>
<evidence type="ECO:0000313" key="2">
    <source>
        <dbReference type="EMBL" id="STY42775.1"/>
    </source>
</evidence>
<evidence type="ECO:0000313" key="3">
    <source>
        <dbReference type="Proteomes" id="UP000254879"/>
    </source>
</evidence>